<dbReference type="Proteomes" id="UP000230066">
    <property type="component" value="Unassembled WGS sequence"/>
</dbReference>
<organism evidence="1 2">
    <name type="scientific">Fasciola hepatica</name>
    <name type="common">Liver fluke</name>
    <dbReference type="NCBI Taxonomy" id="6192"/>
    <lineage>
        <taxon>Eukaryota</taxon>
        <taxon>Metazoa</taxon>
        <taxon>Spiralia</taxon>
        <taxon>Lophotrochozoa</taxon>
        <taxon>Platyhelminthes</taxon>
        <taxon>Trematoda</taxon>
        <taxon>Digenea</taxon>
        <taxon>Plagiorchiida</taxon>
        <taxon>Echinostomata</taxon>
        <taxon>Echinostomatoidea</taxon>
        <taxon>Fasciolidae</taxon>
        <taxon>Fasciola</taxon>
    </lineage>
</organism>
<dbReference type="EMBL" id="JXXN02000279">
    <property type="protein sequence ID" value="THD27937.1"/>
    <property type="molecule type" value="Genomic_DNA"/>
</dbReference>
<sequence length="110" mass="13046">MTSFITTPHPFYLCRFFPFRFQSITVLPCILFAQLQPFYLRFDTDTVIWLNAFLLTLHVNLSAFVQLRSEESVLDTDHEVNNHGQNLPVLHIRCEALMPRVRQFIQIDYK</sequence>
<protein>
    <submittedName>
        <fullName evidence="1">Uncharacterized protein</fullName>
    </submittedName>
</protein>
<keyword evidence="2" id="KW-1185">Reference proteome</keyword>
<comment type="caution">
    <text evidence="1">The sequence shown here is derived from an EMBL/GenBank/DDBJ whole genome shotgun (WGS) entry which is preliminary data.</text>
</comment>
<gene>
    <name evidence="1" type="ORF">D915_001070</name>
</gene>
<reference evidence="1" key="1">
    <citation type="submission" date="2019-03" db="EMBL/GenBank/DDBJ databases">
        <title>Improved annotation for the trematode Fasciola hepatica.</title>
        <authorList>
            <person name="Choi Y.-J."/>
            <person name="Martin J."/>
            <person name="Mitreva M."/>
        </authorList>
    </citation>
    <scope>NUCLEOTIDE SEQUENCE [LARGE SCALE GENOMIC DNA]</scope>
</reference>
<dbReference type="AlphaFoldDB" id="A0A4E0RZ92"/>
<name>A0A4E0RZ92_FASHE</name>
<proteinExistence type="predicted"/>
<evidence type="ECO:0000313" key="2">
    <source>
        <dbReference type="Proteomes" id="UP000230066"/>
    </source>
</evidence>
<evidence type="ECO:0000313" key="1">
    <source>
        <dbReference type="EMBL" id="THD27937.1"/>
    </source>
</evidence>
<accession>A0A4E0RZ92</accession>